<dbReference type="Proteomes" id="UP001459277">
    <property type="component" value="Unassembled WGS sequence"/>
</dbReference>
<evidence type="ECO:0000313" key="3">
    <source>
        <dbReference type="Proteomes" id="UP001459277"/>
    </source>
</evidence>
<comment type="caution">
    <text evidence="2">The sequence shown here is derived from an EMBL/GenBank/DDBJ whole genome shotgun (WGS) entry which is preliminary data.</text>
</comment>
<organism evidence="2 3">
    <name type="scientific">Lithocarpus litseifolius</name>
    <dbReference type="NCBI Taxonomy" id="425828"/>
    <lineage>
        <taxon>Eukaryota</taxon>
        <taxon>Viridiplantae</taxon>
        <taxon>Streptophyta</taxon>
        <taxon>Embryophyta</taxon>
        <taxon>Tracheophyta</taxon>
        <taxon>Spermatophyta</taxon>
        <taxon>Magnoliopsida</taxon>
        <taxon>eudicotyledons</taxon>
        <taxon>Gunneridae</taxon>
        <taxon>Pentapetalae</taxon>
        <taxon>rosids</taxon>
        <taxon>fabids</taxon>
        <taxon>Fagales</taxon>
        <taxon>Fagaceae</taxon>
        <taxon>Lithocarpus</taxon>
    </lineage>
</organism>
<dbReference type="Pfam" id="PF13966">
    <property type="entry name" value="zf-RVT"/>
    <property type="match status" value="1"/>
</dbReference>
<reference evidence="2 3" key="1">
    <citation type="submission" date="2024-01" db="EMBL/GenBank/DDBJ databases">
        <title>A telomere-to-telomere, gap-free genome of sweet tea (Lithocarpus litseifolius).</title>
        <authorList>
            <person name="Zhou J."/>
        </authorList>
    </citation>
    <scope>NUCLEOTIDE SEQUENCE [LARGE SCALE GENOMIC DNA]</scope>
    <source>
        <strain evidence="2">Zhou-2022a</strain>
        <tissue evidence="2">Leaf</tissue>
    </source>
</reference>
<gene>
    <name evidence="2" type="ORF">SO802_031058</name>
</gene>
<name>A0AAW2BLS4_9ROSI</name>
<protein>
    <recommendedName>
        <fullName evidence="1">Reverse transcriptase zinc-binding domain-containing protein</fullName>
    </recommendedName>
</protein>
<dbReference type="InterPro" id="IPR026960">
    <property type="entry name" value="RVT-Znf"/>
</dbReference>
<accession>A0AAW2BLS4</accession>
<sequence length="205" mass="24554">MRVCELLDEESRQWDRGKIETMFALRTRQEILAVPLDHLNSPDTLIWTENKAAKFTVKTAYRLALHLNMQPWAEHSSSRAFKPAWSKIWTLNVPPKVRIFLWRACSNCLPTRENLHRRRKRVDTRCEFCHQQSENTSHILWECPFAQNLRDKLIQRELEQWATTAWSIWNARNKFYFEHVQLQPKTIVDVARDLLVEYQRLVALQ</sequence>
<feature type="domain" description="Reverse transcriptase zinc-binding" evidence="1">
    <location>
        <begin position="55"/>
        <end position="148"/>
    </location>
</feature>
<dbReference type="AlphaFoldDB" id="A0AAW2BLS4"/>
<proteinExistence type="predicted"/>
<keyword evidence="3" id="KW-1185">Reference proteome</keyword>
<dbReference type="EMBL" id="JAZDWU010000011">
    <property type="protein sequence ID" value="KAK9986107.1"/>
    <property type="molecule type" value="Genomic_DNA"/>
</dbReference>
<evidence type="ECO:0000313" key="2">
    <source>
        <dbReference type="EMBL" id="KAK9986107.1"/>
    </source>
</evidence>
<evidence type="ECO:0000259" key="1">
    <source>
        <dbReference type="Pfam" id="PF13966"/>
    </source>
</evidence>